<dbReference type="OMA" id="GDKCRPP"/>
<dbReference type="Proteomes" id="UP000187609">
    <property type="component" value="Unassembled WGS sequence"/>
</dbReference>
<dbReference type="Gramene" id="OIT05596">
    <property type="protein sequence ID" value="OIT05596"/>
    <property type="gene ID" value="A4A49_22804"/>
</dbReference>
<proteinExistence type="predicted"/>
<sequence>MVRPMPRINGENLCISMPLTIGLFLSILALVALCAKHGRKSSTKTISTEKTKTNESKIVPKLSPLRIPNKNNNSSGEESAGEVAGEMVGEGGHGLWQKAIMMGEKCQPPEFSGVIYYDPFGNRVSELPRSPRASPMPRYASERQYG</sequence>
<evidence type="ECO:0000313" key="3">
    <source>
        <dbReference type="Proteomes" id="UP000187609"/>
    </source>
</evidence>
<evidence type="ECO:0000313" key="2">
    <source>
        <dbReference type="EMBL" id="OIT05596.1"/>
    </source>
</evidence>
<feature type="compositionally biased region" description="Low complexity" evidence="1">
    <location>
        <begin position="75"/>
        <end position="87"/>
    </location>
</feature>
<feature type="region of interest" description="Disordered" evidence="1">
    <location>
        <begin position="123"/>
        <end position="146"/>
    </location>
</feature>
<evidence type="ECO:0000256" key="1">
    <source>
        <dbReference type="SAM" id="MobiDB-lite"/>
    </source>
</evidence>
<keyword evidence="3" id="KW-1185">Reference proteome</keyword>
<dbReference type="PANTHER" id="PTHR33237:SF50">
    <property type="entry name" value="TRANSMEMBRANE PROTEIN"/>
    <property type="match status" value="1"/>
</dbReference>
<feature type="region of interest" description="Disordered" evidence="1">
    <location>
        <begin position="42"/>
        <end position="88"/>
    </location>
</feature>
<protein>
    <recommendedName>
        <fullName evidence="4">Transmembrane protein</fullName>
    </recommendedName>
</protein>
<organism evidence="2 3">
    <name type="scientific">Nicotiana attenuata</name>
    <name type="common">Coyote tobacco</name>
    <dbReference type="NCBI Taxonomy" id="49451"/>
    <lineage>
        <taxon>Eukaryota</taxon>
        <taxon>Viridiplantae</taxon>
        <taxon>Streptophyta</taxon>
        <taxon>Embryophyta</taxon>
        <taxon>Tracheophyta</taxon>
        <taxon>Spermatophyta</taxon>
        <taxon>Magnoliopsida</taxon>
        <taxon>eudicotyledons</taxon>
        <taxon>Gunneridae</taxon>
        <taxon>Pentapetalae</taxon>
        <taxon>asterids</taxon>
        <taxon>lamiids</taxon>
        <taxon>Solanales</taxon>
        <taxon>Solanaceae</taxon>
        <taxon>Nicotianoideae</taxon>
        <taxon>Nicotianeae</taxon>
        <taxon>Nicotiana</taxon>
    </lineage>
</organism>
<dbReference type="PANTHER" id="PTHR33237">
    <property type="entry name" value="F2P16.13 PROTEIN-RELATED"/>
    <property type="match status" value="1"/>
</dbReference>
<comment type="caution">
    <text evidence="2">The sequence shown here is derived from an EMBL/GenBank/DDBJ whole genome shotgun (WGS) entry which is preliminary data.</text>
</comment>
<evidence type="ECO:0008006" key="4">
    <source>
        <dbReference type="Google" id="ProtNLM"/>
    </source>
</evidence>
<reference evidence="2" key="1">
    <citation type="submission" date="2016-11" db="EMBL/GenBank/DDBJ databases">
        <title>The genome of Nicotiana attenuata.</title>
        <authorList>
            <person name="Xu S."/>
            <person name="Brockmoeller T."/>
            <person name="Gaquerel E."/>
            <person name="Navarro A."/>
            <person name="Kuhl H."/>
            <person name="Gase K."/>
            <person name="Ling Z."/>
            <person name="Zhou W."/>
            <person name="Kreitzer C."/>
            <person name="Stanke M."/>
            <person name="Tang H."/>
            <person name="Lyons E."/>
            <person name="Pandey P."/>
            <person name="Pandey S.P."/>
            <person name="Timmermann B."/>
            <person name="Baldwin I.T."/>
        </authorList>
    </citation>
    <scope>NUCLEOTIDE SEQUENCE [LARGE SCALE GENOMIC DNA]</scope>
    <source>
        <strain evidence="2">UT</strain>
    </source>
</reference>
<dbReference type="EMBL" id="MJEQ01037184">
    <property type="protein sequence ID" value="OIT05596.1"/>
    <property type="molecule type" value="Genomic_DNA"/>
</dbReference>
<accession>A0A1J6IMU9</accession>
<name>A0A1J6IMU9_NICAT</name>
<gene>
    <name evidence="2" type="ORF">A4A49_22804</name>
</gene>
<dbReference type="STRING" id="49451.A0A1J6IMU9"/>
<dbReference type="AlphaFoldDB" id="A0A1J6IMU9"/>